<name>A0A7K4MLM7_9ARCH</name>
<keyword evidence="5 9" id="KW-1133">Transmembrane helix</keyword>
<protein>
    <submittedName>
        <fullName evidence="10">Twin-arginine translocase TatA/TatE family subunit</fullName>
    </submittedName>
</protein>
<evidence type="ECO:0000256" key="8">
    <source>
        <dbReference type="SAM" id="Coils"/>
    </source>
</evidence>
<gene>
    <name evidence="10" type="ORF">HX850_03045</name>
</gene>
<dbReference type="PANTHER" id="PTHR42982:SF1">
    <property type="entry name" value="SEC-INDEPENDENT PROTEIN TRANSLOCASE PROTEIN TATA"/>
    <property type="match status" value="1"/>
</dbReference>
<comment type="subcellular location">
    <subcellularLocation>
        <location evidence="1">Membrane</location>
        <topology evidence="1">Single-pass membrane protein</topology>
    </subcellularLocation>
</comment>
<keyword evidence="2" id="KW-0813">Transport</keyword>
<evidence type="ECO:0000313" key="10">
    <source>
        <dbReference type="EMBL" id="NWJ29875.1"/>
    </source>
</evidence>
<sequence>MLDYSLNIAGSEWMIIIFVAIVLILGTGKLPGVAKKLGKAVNEYNKAKNEIQDQMKEVSDQVPKISGPVETEREKLETIAKSVGVNIEKTDDELRKMISEKMGQKKKDDSENN</sequence>
<evidence type="ECO:0000256" key="7">
    <source>
        <dbReference type="ARBA" id="ARBA00023136"/>
    </source>
</evidence>
<organism evidence="10 11">
    <name type="scientific">Marine Group I thaumarchaeote</name>
    <dbReference type="NCBI Taxonomy" id="2511932"/>
    <lineage>
        <taxon>Archaea</taxon>
        <taxon>Nitrososphaerota</taxon>
        <taxon>Marine Group I</taxon>
    </lineage>
</organism>
<evidence type="ECO:0000256" key="6">
    <source>
        <dbReference type="ARBA" id="ARBA00023010"/>
    </source>
</evidence>
<evidence type="ECO:0000256" key="5">
    <source>
        <dbReference type="ARBA" id="ARBA00022989"/>
    </source>
</evidence>
<evidence type="ECO:0000256" key="2">
    <source>
        <dbReference type="ARBA" id="ARBA00022448"/>
    </source>
</evidence>
<proteinExistence type="predicted"/>
<dbReference type="PANTHER" id="PTHR42982">
    <property type="entry name" value="SEC-INDEPENDENT PROTEIN TRANSLOCASE PROTEIN TATA"/>
    <property type="match status" value="1"/>
</dbReference>
<keyword evidence="7 9" id="KW-0472">Membrane</keyword>
<accession>A0A7K4MLM7</accession>
<reference evidence="10 11" key="1">
    <citation type="journal article" date="2019" name="Environ. Microbiol.">
        <title>Genomics insights into ecotype formation of ammonia-oxidizing archaea in the deep ocean.</title>
        <authorList>
            <person name="Wang Y."/>
            <person name="Huang J.M."/>
            <person name="Cui G.J."/>
            <person name="Nunoura T."/>
            <person name="Takaki Y."/>
            <person name="Li W.L."/>
            <person name="Li J."/>
            <person name="Gao Z.M."/>
            <person name="Takai K."/>
            <person name="Zhang A.Q."/>
            <person name="Stepanauskas R."/>
        </authorList>
    </citation>
    <scope>NUCLEOTIDE SEQUENCE [LARGE SCALE GENOMIC DNA]</scope>
    <source>
        <strain evidence="10 11">C4</strain>
    </source>
</reference>
<dbReference type="Pfam" id="PF02416">
    <property type="entry name" value="TatA_B_E"/>
    <property type="match status" value="1"/>
</dbReference>
<dbReference type="GO" id="GO:0016020">
    <property type="term" value="C:membrane"/>
    <property type="evidence" value="ECO:0007669"/>
    <property type="project" value="UniProtKB-ARBA"/>
</dbReference>
<evidence type="ECO:0000313" key="11">
    <source>
        <dbReference type="Proteomes" id="UP000568446"/>
    </source>
</evidence>
<keyword evidence="4" id="KW-0653">Protein transport</keyword>
<dbReference type="EMBL" id="JACATK010000010">
    <property type="protein sequence ID" value="NWJ29875.1"/>
    <property type="molecule type" value="Genomic_DNA"/>
</dbReference>
<feature type="transmembrane region" description="Helical" evidence="9">
    <location>
        <begin position="6"/>
        <end position="26"/>
    </location>
</feature>
<dbReference type="Gene3D" id="1.20.5.3310">
    <property type="match status" value="1"/>
</dbReference>
<keyword evidence="8" id="KW-0175">Coiled coil</keyword>
<evidence type="ECO:0000256" key="3">
    <source>
        <dbReference type="ARBA" id="ARBA00022692"/>
    </source>
</evidence>
<evidence type="ECO:0000256" key="1">
    <source>
        <dbReference type="ARBA" id="ARBA00004167"/>
    </source>
</evidence>
<keyword evidence="3 9" id="KW-0812">Transmembrane</keyword>
<keyword evidence="6" id="KW-0811">Translocation</keyword>
<dbReference type="AlphaFoldDB" id="A0A7K4MLM7"/>
<dbReference type="InterPro" id="IPR003369">
    <property type="entry name" value="TatA/B/E"/>
</dbReference>
<evidence type="ECO:0000256" key="9">
    <source>
        <dbReference type="SAM" id="Phobius"/>
    </source>
</evidence>
<feature type="coiled-coil region" evidence="8">
    <location>
        <begin position="34"/>
        <end position="61"/>
    </location>
</feature>
<comment type="caution">
    <text evidence="10">The sequence shown here is derived from an EMBL/GenBank/DDBJ whole genome shotgun (WGS) entry which is preliminary data.</text>
</comment>
<dbReference type="Proteomes" id="UP000568446">
    <property type="component" value="Unassembled WGS sequence"/>
</dbReference>
<evidence type="ECO:0000256" key="4">
    <source>
        <dbReference type="ARBA" id="ARBA00022927"/>
    </source>
</evidence>
<dbReference type="GO" id="GO:0015031">
    <property type="term" value="P:protein transport"/>
    <property type="evidence" value="ECO:0007669"/>
    <property type="project" value="UniProtKB-KW"/>
</dbReference>